<gene>
    <name evidence="1" type="ORF">GSOID_T00026145001</name>
</gene>
<sequence>MVQQLFQLSLPTGLIDTAVSGFTKISRRVLDASTRNTKKLKRFLRLAGFRFQIIQNEFRDTVSSVWRINRCCLSADGIGDLYENWNQIGELLQADFYGSAIYIGRSIYYFGYESNAIQRLDFTETEELQNVAQIGNQQGNYNYPVLFQTGSNYCI</sequence>
<dbReference type="Proteomes" id="UP000011014">
    <property type="component" value="Unassembled WGS sequence"/>
</dbReference>
<organism evidence="1">
    <name type="scientific">Oikopleura dioica</name>
    <name type="common">Tunicate</name>
    <dbReference type="NCBI Taxonomy" id="34765"/>
    <lineage>
        <taxon>Eukaryota</taxon>
        <taxon>Metazoa</taxon>
        <taxon>Chordata</taxon>
        <taxon>Tunicata</taxon>
        <taxon>Appendicularia</taxon>
        <taxon>Copelata</taxon>
        <taxon>Oikopleuridae</taxon>
        <taxon>Oikopleura</taxon>
    </lineage>
</organism>
<evidence type="ECO:0000313" key="1">
    <source>
        <dbReference type="EMBL" id="CBY42452.1"/>
    </source>
</evidence>
<dbReference type="AlphaFoldDB" id="E4Z424"/>
<protein>
    <submittedName>
        <fullName evidence="1">Uncharacterized protein</fullName>
    </submittedName>
</protein>
<name>E4Z424_OIKDI</name>
<reference evidence="1" key="1">
    <citation type="journal article" date="2010" name="Science">
        <title>Plasticity of animal genome architecture unmasked by rapid evolution of a pelagic tunicate.</title>
        <authorList>
            <person name="Denoeud F."/>
            <person name="Henriet S."/>
            <person name="Mungpakdee S."/>
            <person name="Aury J.M."/>
            <person name="Da Silva C."/>
            <person name="Brinkmann H."/>
            <person name="Mikhaleva J."/>
            <person name="Olsen L.C."/>
            <person name="Jubin C."/>
            <person name="Canestro C."/>
            <person name="Bouquet J.M."/>
            <person name="Danks G."/>
            <person name="Poulain J."/>
            <person name="Campsteijn C."/>
            <person name="Adamski M."/>
            <person name="Cross I."/>
            <person name="Yadetie F."/>
            <person name="Muffato M."/>
            <person name="Louis A."/>
            <person name="Butcher S."/>
            <person name="Tsagkogeorga G."/>
            <person name="Konrad A."/>
            <person name="Singh S."/>
            <person name="Jensen M.F."/>
            <person name="Cong E.H."/>
            <person name="Eikeseth-Otteraa H."/>
            <person name="Noel B."/>
            <person name="Anthouard V."/>
            <person name="Porcel B.M."/>
            <person name="Kachouri-Lafond R."/>
            <person name="Nishino A."/>
            <person name="Ugolini M."/>
            <person name="Chourrout P."/>
            <person name="Nishida H."/>
            <person name="Aasland R."/>
            <person name="Huzurbazar S."/>
            <person name="Westhof E."/>
            <person name="Delsuc F."/>
            <person name="Lehrach H."/>
            <person name="Reinhardt R."/>
            <person name="Weissenbach J."/>
            <person name="Roy S.W."/>
            <person name="Artiguenave F."/>
            <person name="Postlethwait J.H."/>
            <person name="Manak J.R."/>
            <person name="Thompson E.M."/>
            <person name="Jaillon O."/>
            <person name="Du Pasquier L."/>
            <person name="Boudinot P."/>
            <person name="Liberles D.A."/>
            <person name="Volff J.N."/>
            <person name="Philippe H."/>
            <person name="Lenhard B."/>
            <person name="Roest Crollius H."/>
            <person name="Wincker P."/>
            <person name="Chourrout D."/>
        </authorList>
    </citation>
    <scope>NUCLEOTIDE SEQUENCE [LARGE SCALE GENOMIC DNA]</scope>
</reference>
<proteinExistence type="predicted"/>
<dbReference type="EMBL" id="FN657175">
    <property type="protein sequence ID" value="CBY42452.1"/>
    <property type="molecule type" value="Genomic_DNA"/>
</dbReference>
<accession>E4Z424</accession>